<organism evidence="1 2">
    <name type="scientific">Macrococcus caseolyticus (strain JCSC5402)</name>
    <name type="common">Macrococcoides caseolyticum</name>
    <dbReference type="NCBI Taxonomy" id="458233"/>
    <lineage>
        <taxon>Bacteria</taxon>
        <taxon>Bacillati</taxon>
        <taxon>Bacillota</taxon>
        <taxon>Bacilli</taxon>
        <taxon>Bacillales</taxon>
        <taxon>Staphylococcaceae</taxon>
        <taxon>Macrococcoides</taxon>
    </lineage>
</organism>
<name>B9E7R7_MACCJ</name>
<reference evidence="1 2" key="1">
    <citation type="journal article" date="2009" name="J. Bacteriol.">
        <title>Complete genome sequence of Macrococcus caseolyticus strain JCSCS5402, reflecting the ancestral genome of the human-pathogenic staphylococci.</title>
        <authorList>
            <person name="Baba T."/>
            <person name="Kuwahara-Arai K."/>
            <person name="Uchiyama I."/>
            <person name="Takeuchi F."/>
            <person name="Ito T."/>
            <person name="Hiramatsu K."/>
        </authorList>
    </citation>
    <scope>NUCLEOTIDE SEQUENCE [LARGE SCALE GENOMIC DNA]</scope>
    <source>
        <strain evidence="1 2">JCSC5402</strain>
    </source>
</reference>
<dbReference type="InterPro" id="IPR006448">
    <property type="entry name" value="Phage_term_ssu_P27"/>
</dbReference>
<gene>
    <name evidence="1" type="ordered locus">MCCL_1528</name>
</gene>
<dbReference type="NCBIfam" id="TIGR01558">
    <property type="entry name" value="sm_term_P27"/>
    <property type="match status" value="1"/>
</dbReference>
<accession>B9E7R7</accession>
<sequence length="161" mass="18477">MGAGRKQKPLSNTSKHYTAVEIEAKKEKEKKLNDFVPINKTPPKYLPENAKKEYKRVIKLFGSLPVSQLDQQILIQYCDLVSEYHDISEEIQKIKDELSGGFYIDLDKVLTTKRRQKIDIFKEIKSHASLLGMSIESRMRLVPEESNEEDPFADLFGGDTS</sequence>
<dbReference type="EMBL" id="AP009484">
    <property type="protein sequence ID" value="BAH18235.1"/>
    <property type="molecule type" value="Genomic_DNA"/>
</dbReference>
<evidence type="ECO:0008006" key="3">
    <source>
        <dbReference type="Google" id="ProtNLM"/>
    </source>
</evidence>
<proteinExistence type="predicted"/>
<dbReference type="OrthoDB" id="2287339at2"/>
<evidence type="ECO:0000313" key="2">
    <source>
        <dbReference type="Proteomes" id="UP000001383"/>
    </source>
</evidence>
<dbReference type="Pfam" id="PF05119">
    <property type="entry name" value="Terminase_4"/>
    <property type="match status" value="1"/>
</dbReference>
<protein>
    <recommendedName>
        <fullName evidence="3">Phage terminase small subunit P27 family</fullName>
    </recommendedName>
</protein>
<dbReference type="RefSeq" id="WP_012657433.1">
    <property type="nucleotide sequence ID" value="NC_011999.1"/>
</dbReference>
<dbReference type="Proteomes" id="UP000001383">
    <property type="component" value="Chromosome"/>
</dbReference>
<dbReference type="eggNOG" id="COG3747">
    <property type="taxonomic scope" value="Bacteria"/>
</dbReference>
<dbReference type="HOGENOM" id="CLU_107958_1_2_9"/>
<dbReference type="STRING" id="458233.MCCL_1528"/>
<evidence type="ECO:0000313" key="1">
    <source>
        <dbReference type="EMBL" id="BAH18235.1"/>
    </source>
</evidence>
<dbReference type="AlphaFoldDB" id="B9E7R7"/>
<dbReference type="KEGG" id="mcl:MCCL_1528"/>